<dbReference type="Gene3D" id="3.30.160.20">
    <property type="match status" value="1"/>
</dbReference>
<dbReference type="FunFam" id="3.30.160.20:FF:000060">
    <property type="entry name" value="DEA(D/H)-box RNA helicase family protein"/>
    <property type="match status" value="1"/>
</dbReference>
<feature type="region of interest" description="Disordered" evidence="9">
    <location>
        <begin position="178"/>
        <end position="198"/>
    </location>
</feature>
<keyword evidence="5" id="KW-0067">ATP-binding</keyword>
<dbReference type="EnsemblPlants" id="Kaladp0008s0336.2.v1.1">
    <property type="protein sequence ID" value="Kaladp0008s0336.2.v1.1"/>
    <property type="gene ID" value="Kaladp0008s0336.v1.1"/>
</dbReference>
<dbReference type="Pfam" id="PF26026">
    <property type="entry name" value="RNA_hel_CTD"/>
    <property type="match status" value="1"/>
</dbReference>
<dbReference type="InterPro" id="IPR048333">
    <property type="entry name" value="HA2_WH"/>
</dbReference>
<dbReference type="Gene3D" id="1.20.120.1080">
    <property type="match status" value="1"/>
</dbReference>
<dbReference type="GO" id="GO:0003723">
    <property type="term" value="F:RNA binding"/>
    <property type="evidence" value="ECO:0007669"/>
    <property type="project" value="UniProtKB-KW"/>
</dbReference>
<dbReference type="SUPFAM" id="SSF52540">
    <property type="entry name" value="P-loop containing nucleoside triphosphate hydrolases"/>
    <property type="match status" value="1"/>
</dbReference>
<reference evidence="12" key="1">
    <citation type="submission" date="2021-01" db="UniProtKB">
        <authorList>
            <consortium name="EnsemblPlants"/>
        </authorList>
    </citation>
    <scope>IDENTIFICATION</scope>
</reference>
<accession>A0A7N0RBY9</accession>
<dbReference type="AlphaFoldDB" id="A0A7N0RBY9"/>
<feature type="compositionally biased region" description="Basic and acidic residues" evidence="9">
    <location>
        <begin position="1025"/>
        <end position="1041"/>
    </location>
</feature>
<dbReference type="Proteomes" id="UP000594263">
    <property type="component" value="Unplaced"/>
</dbReference>
<dbReference type="FunFam" id="1.20.120.1080:FF:000002">
    <property type="entry name" value="Putative ATP-dependent RNA helicase DHX36"/>
    <property type="match status" value="1"/>
</dbReference>
<dbReference type="SMART" id="SM00847">
    <property type="entry name" value="HA2"/>
    <property type="match status" value="1"/>
</dbReference>
<evidence type="ECO:0000259" key="10">
    <source>
        <dbReference type="PROSITE" id="PS51192"/>
    </source>
</evidence>
<protein>
    <recommendedName>
        <fullName evidence="1">RNA helicase</fullName>
        <ecNumber evidence="1">3.6.4.13</ecNumber>
    </recommendedName>
</protein>
<evidence type="ECO:0000256" key="4">
    <source>
        <dbReference type="ARBA" id="ARBA00022806"/>
    </source>
</evidence>
<feature type="region of interest" description="Disordered" evidence="9">
    <location>
        <begin position="1025"/>
        <end position="1045"/>
    </location>
</feature>
<dbReference type="Pfam" id="PF00035">
    <property type="entry name" value="dsrm"/>
    <property type="match status" value="1"/>
</dbReference>
<organism evidence="12 13">
    <name type="scientific">Kalanchoe fedtschenkoi</name>
    <name type="common">Lavender scallops</name>
    <name type="synonym">South American air plant</name>
    <dbReference type="NCBI Taxonomy" id="63787"/>
    <lineage>
        <taxon>Eukaryota</taxon>
        <taxon>Viridiplantae</taxon>
        <taxon>Streptophyta</taxon>
        <taxon>Embryophyta</taxon>
        <taxon>Tracheophyta</taxon>
        <taxon>Spermatophyta</taxon>
        <taxon>Magnoliopsida</taxon>
        <taxon>eudicotyledons</taxon>
        <taxon>Gunneridae</taxon>
        <taxon>Pentapetalae</taxon>
        <taxon>Saxifragales</taxon>
        <taxon>Crassulaceae</taxon>
        <taxon>Kalanchoe</taxon>
    </lineage>
</organism>
<dbReference type="InterPro" id="IPR027417">
    <property type="entry name" value="P-loop_NTPase"/>
</dbReference>
<dbReference type="Gramene" id="Kaladp0008s0336.2.v1.1">
    <property type="protein sequence ID" value="Kaladp0008s0336.2.v1.1"/>
    <property type="gene ID" value="Kaladp0008s0336.v1.1"/>
</dbReference>
<keyword evidence="4" id="KW-0347">Helicase</keyword>
<evidence type="ECO:0000259" key="11">
    <source>
        <dbReference type="PROSITE" id="PS51194"/>
    </source>
</evidence>
<dbReference type="GO" id="GO:0005524">
    <property type="term" value="F:ATP binding"/>
    <property type="evidence" value="ECO:0007669"/>
    <property type="project" value="UniProtKB-KW"/>
</dbReference>
<comment type="catalytic activity">
    <reaction evidence="7">
        <text>ATP + H2O = ADP + phosphate + H(+)</text>
        <dbReference type="Rhea" id="RHEA:13065"/>
        <dbReference type="ChEBI" id="CHEBI:15377"/>
        <dbReference type="ChEBI" id="CHEBI:15378"/>
        <dbReference type="ChEBI" id="CHEBI:30616"/>
        <dbReference type="ChEBI" id="CHEBI:43474"/>
        <dbReference type="ChEBI" id="CHEBI:456216"/>
        <dbReference type="EC" id="3.6.4.13"/>
    </reaction>
</comment>
<dbReference type="PROSITE" id="PS51192">
    <property type="entry name" value="HELICASE_ATP_BIND_1"/>
    <property type="match status" value="1"/>
</dbReference>
<evidence type="ECO:0000256" key="1">
    <source>
        <dbReference type="ARBA" id="ARBA00012552"/>
    </source>
</evidence>
<dbReference type="Pfam" id="PF21010">
    <property type="entry name" value="HA2_C"/>
    <property type="match status" value="1"/>
</dbReference>
<dbReference type="InterPro" id="IPR007502">
    <property type="entry name" value="Helicase-assoc_dom"/>
</dbReference>
<keyword evidence="3" id="KW-0378">Hydrolase</keyword>
<dbReference type="Gene3D" id="3.40.50.300">
    <property type="entry name" value="P-loop containing nucleotide triphosphate hydrolases"/>
    <property type="match status" value="2"/>
</dbReference>
<dbReference type="FunFam" id="3.40.50.300:FF:000480">
    <property type="entry name" value="DExH-box ATP-dependent RNA helicase DExH3"/>
    <property type="match status" value="1"/>
</dbReference>
<evidence type="ECO:0000256" key="6">
    <source>
        <dbReference type="ARBA" id="ARBA00022884"/>
    </source>
</evidence>
<dbReference type="InterPro" id="IPR011545">
    <property type="entry name" value="DEAD/DEAH_box_helicase_dom"/>
</dbReference>
<keyword evidence="2" id="KW-0547">Nucleotide-binding</keyword>
<sequence length="1144" mass="129506">MLSTLGLVLKRRNSLSVPTGVSAARGDFSFVGLVQRLPLFGCGVSHCSRRIGGYAVEQFSDDEYECEFENHKASSSVANIDEWKWKLSLLLRNETDLEIVSRDKRDRRDYEQISNLAKRMGLFSEIYGKVVVASKVPLPNYRPDLDDKRPQREVVVPLSLQRRVEGLLQEHLDRMQLSSRKANDSAADSESLNQIQNTSSGDNAEYFLDGSVMEKVLQRRSLRMRNMQRSWKESPEGKRMLDFRMSLPAFREKEKLLQAIAQNQVIVISGETGCGKTTQLPQFVLESEIESGRGAFCSIICTQPRRISAMAVSERVSSERGEPLGETIGYKVRLEGVQGKNTHLLFCTSGILLRRLLSDRNLDGVTHVFVDEIHERGMNEDFLLIVLKDLLPRRRDLRLILMSATLNAELFSNFFQGAPTIHIPGFTYPVRAHYLEDILEMTGYKLTSFNQVDDYGQEKLWKTQRQLVPRKRKNQITTLVEDALAKSSFDAYSPKARDSLSCWMPDCIGFNLIEAVLCHICRKERSGAVLVFMTGWEDISSLRDQLKAHPLLGDPNRVLLLTCHGSMATSEQKLIFEKPPPNIRKIILATNMAEASITINDVVFVIDCGKAKETTYDALNNTPCLLPSWISQASARQRRGRAGRVQPGECYHLYPRCVYEAFSEYQLPELLRTPLNSLCLQIKSLQVESIGEFLSSALQPPEPRAVQNAVEFLKMIGALDERENLTNLGKFLSILPVDPKLGKMLIMGTIFRCFDPILTIVAGLSVRDPFLLPQDKKDLAGTAKSRFSAKDYSDHMALVRAYEGWRDADREGSAYEYCWRNFLSAQTLQAIHSLRKQFNFILKDARLLEEDTALNNKLSHNQSLVRAIICSGLFPGIASVVHRETSMSFKTMDDGQVLLYANSVNARYQTISYPWLVFGEKVKVNTVFIRDSTGVSDSILMLFGGALKHGVMAGHLKMLEGYIDFFMDPNLAESYLKLKDELYKLIQRKLQDPTIDIHKEGKYLMLAVQELVSGDQCEGRFVFGRESKKPKEQSNSERFTKDGTNPKSLLQTLLMRAGHSPPKYKTKHLKTNEFRALVEFKGMQFVGKPKKNKQLAERDAAVEALAWLTHTSDKNPNEEDDSPPDVTGNMLKLLGKRRRSKRNG</sequence>
<dbReference type="SMART" id="SM00490">
    <property type="entry name" value="HELICc"/>
    <property type="match status" value="1"/>
</dbReference>
<evidence type="ECO:0000256" key="2">
    <source>
        <dbReference type="ARBA" id="ARBA00022741"/>
    </source>
</evidence>
<feature type="domain" description="Helicase ATP-binding" evidence="10">
    <location>
        <begin position="257"/>
        <end position="424"/>
    </location>
</feature>
<name>A0A7N0RBY9_KALFE</name>
<evidence type="ECO:0000256" key="7">
    <source>
        <dbReference type="ARBA" id="ARBA00047984"/>
    </source>
</evidence>
<dbReference type="OMA" id="SCWTPDC"/>
<dbReference type="SUPFAM" id="SSF54768">
    <property type="entry name" value="dsRNA-binding domain-like"/>
    <property type="match status" value="1"/>
</dbReference>
<dbReference type="CDD" id="cd18791">
    <property type="entry name" value="SF2_C_RHA"/>
    <property type="match status" value="1"/>
</dbReference>
<feature type="compositionally biased region" description="Basic residues" evidence="9">
    <location>
        <begin position="1134"/>
        <end position="1144"/>
    </location>
</feature>
<evidence type="ECO:0000256" key="5">
    <source>
        <dbReference type="ARBA" id="ARBA00022840"/>
    </source>
</evidence>
<dbReference type="InterPro" id="IPR011709">
    <property type="entry name" value="DEAD-box_helicase_OB_fold"/>
</dbReference>
<evidence type="ECO:0000313" key="13">
    <source>
        <dbReference type="Proteomes" id="UP000594263"/>
    </source>
</evidence>
<keyword evidence="6" id="KW-0694">RNA-binding</keyword>
<dbReference type="Pfam" id="PF07717">
    <property type="entry name" value="OB_NTP_bind"/>
    <property type="match status" value="1"/>
</dbReference>
<dbReference type="GO" id="GO:0016787">
    <property type="term" value="F:hydrolase activity"/>
    <property type="evidence" value="ECO:0007669"/>
    <property type="project" value="UniProtKB-KW"/>
</dbReference>
<dbReference type="Pfam" id="PF00271">
    <property type="entry name" value="Helicase_C"/>
    <property type="match status" value="1"/>
</dbReference>
<evidence type="ECO:0000313" key="12">
    <source>
        <dbReference type="EnsemblPlants" id="Kaladp0008s0336.2.v1.1"/>
    </source>
</evidence>
<dbReference type="SMART" id="SM00358">
    <property type="entry name" value="DSRM"/>
    <property type="match status" value="1"/>
</dbReference>
<evidence type="ECO:0000256" key="3">
    <source>
        <dbReference type="ARBA" id="ARBA00022801"/>
    </source>
</evidence>
<dbReference type="PANTHER" id="PTHR18934">
    <property type="entry name" value="ATP-DEPENDENT RNA HELICASE"/>
    <property type="match status" value="1"/>
</dbReference>
<dbReference type="FunFam" id="3.40.50.300:FF:000526">
    <property type="entry name" value="DExH-box ATP-dependent RNA helicase DExH3"/>
    <property type="match status" value="1"/>
</dbReference>
<comment type="similarity">
    <text evidence="8">Belongs to the DExH box helicase family.</text>
</comment>
<feature type="domain" description="Helicase C-terminal" evidence="11">
    <location>
        <begin position="512"/>
        <end position="686"/>
    </location>
</feature>
<dbReference type="Pfam" id="PF00270">
    <property type="entry name" value="DEAD"/>
    <property type="match status" value="1"/>
</dbReference>
<dbReference type="InterPro" id="IPR059023">
    <property type="entry name" value="RNA_hel_CTD"/>
</dbReference>
<evidence type="ECO:0000256" key="9">
    <source>
        <dbReference type="SAM" id="MobiDB-lite"/>
    </source>
</evidence>
<proteinExistence type="inferred from homology"/>
<dbReference type="SMART" id="SM00487">
    <property type="entry name" value="DEXDc"/>
    <property type="match status" value="1"/>
</dbReference>
<dbReference type="CDD" id="cd17917">
    <property type="entry name" value="DEXHc_RHA-like"/>
    <property type="match status" value="1"/>
</dbReference>
<dbReference type="EC" id="3.6.4.13" evidence="1"/>
<dbReference type="GO" id="GO:0005634">
    <property type="term" value="C:nucleus"/>
    <property type="evidence" value="ECO:0007669"/>
    <property type="project" value="TreeGrafter"/>
</dbReference>
<evidence type="ECO:0000256" key="8">
    <source>
        <dbReference type="ARBA" id="ARBA00060772"/>
    </source>
</evidence>
<keyword evidence="13" id="KW-1185">Reference proteome</keyword>
<dbReference type="PROSITE" id="PS51194">
    <property type="entry name" value="HELICASE_CTER"/>
    <property type="match status" value="1"/>
</dbReference>
<dbReference type="PANTHER" id="PTHR18934:SF103">
    <property type="entry name" value="RNA HELICASE"/>
    <property type="match status" value="1"/>
</dbReference>
<feature type="region of interest" description="Disordered" evidence="9">
    <location>
        <begin position="1109"/>
        <end position="1144"/>
    </location>
</feature>
<dbReference type="Gramene" id="Kaladp0008s0336.1.v1.1">
    <property type="protein sequence ID" value="Kaladp0008s0336.1.v1.1"/>
    <property type="gene ID" value="Kaladp0008s0336.v1.1"/>
</dbReference>
<dbReference type="InterPro" id="IPR001650">
    <property type="entry name" value="Helicase_C-like"/>
</dbReference>
<dbReference type="EnsemblPlants" id="Kaladp0008s0336.1.v1.1">
    <property type="protein sequence ID" value="Kaladp0008s0336.1.v1.1"/>
    <property type="gene ID" value="Kaladp0008s0336.v1.1"/>
</dbReference>
<dbReference type="InterPro" id="IPR014001">
    <property type="entry name" value="Helicase_ATP-bd"/>
</dbReference>
<dbReference type="GO" id="GO:0003724">
    <property type="term" value="F:RNA helicase activity"/>
    <property type="evidence" value="ECO:0007669"/>
    <property type="project" value="UniProtKB-EC"/>
</dbReference>
<dbReference type="InterPro" id="IPR014720">
    <property type="entry name" value="dsRBD_dom"/>
</dbReference>
<dbReference type="Pfam" id="PF04408">
    <property type="entry name" value="WHD_HA2"/>
    <property type="match status" value="1"/>
</dbReference>